<dbReference type="OrthoDB" id="2745898at2759"/>
<evidence type="ECO:0008006" key="3">
    <source>
        <dbReference type="Google" id="ProtNLM"/>
    </source>
</evidence>
<proteinExistence type="predicted"/>
<dbReference type="EMBL" id="ML769500">
    <property type="protein sequence ID" value="KAE9397214.1"/>
    <property type="molecule type" value="Genomic_DNA"/>
</dbReference>
<accession>A0A6A4HJE1</accession>
<dbReference type="SUPFAM" id="SSF52058">
    <property type="entry name" value="L domain-like"/>
    <property type="match status" value="1"/>
</dbReference>
<dbReference type="Gene3D" id="3.80.10.10">
    <property type="entry name" value="Ribonuclease Inhibitor"/>
    <property type="match status" value="1"/>
</dbReference>
<protein>
    <recommendedName>
        <fullName evidence="3">F-box domain-containing protein</fullName>
    </recommendedName>
</protein>
<organism evidence="1 2">
    <name type="scientific">Gymnopus androsaceus JB14</name>
    <dbReference type="NCBI Taxonomy" id="1447944"/>
    <lineage>
        <taxon>Eukaryota</taxon>
        <taxon>Fungi</taxon>
        <taxon>Dikarya</taxon>
        <taxon>Basidiomycota</taxon>
        <taxon>Agaricomycotina</taxon>
        <taxon>Agaricomycetes</taxon>
        <taxon>Agaricomycetidae</taxon>
        <taxon>Agaricales</taxon>
        <taxon>Marasmiineae</taxon>
        <taxon>Omphalotaceae</taxon>
        <taxon>Gymnopus</taxon>
    </lineage>
</organism>
<dbReference type="InterPro" id="IPR032675">
    <property type="entry name" value="LRR_dom_sf"/>
</dbReference>
<evidence type="ECO:0000313" key="2">
    <source>
        <dbReference type="Proteomes" id="UP000799118"/>
    </source>
</evidence>
<dbReference type="Proteomes" id="UP000799118">
    <property type="component" value="Unassembled WGS sequence"/>
</dbReference>
<gene>
    <name evidence="1" type="ORF">BT96DRAFT_1020910</name>
</gene>
<reference evidence="1" key="1">
    <citation type="journal article" date="2019" name="Environ. Microbiol.">
        <title>Fungal ecological strategies reflected in gene transcription - a case study of two litter decomposers.</title>
        <authorList>
            <person name="Barbi F."/>
            <person name="Kohler A."/>
            <person name="Barry K."/>
            <person name="Baskaran P."/>
            <person name="Daum C."/>
            <person name="Fauchery L."/>
            <person name="Ihrmark K."/>
            <person name="Kuo A."/>
            <person name="LaButti K."/>
            <person name="Lipzen A."/>
            <person name="Morin E."/>
            <person name="Grigoriev I.V."/>
            <person name="Henrissat B."/>
            <person name="Lindahl B."/>
            <person name="Martin F."/>
        </authorList>
    </citation>
    <scope>NUCLEOTIDE SEQUENCE</scope>
    <source>
        <strain evidence="1">JB14</strain>
    </source>
</reference>
<name>A0A6A4HJE1_9AGAR</name>
<evidence type="ECO:0000313" key="1">
    <source>
        <dbReference type="EMBL" id="KAE9397214.1"/>
    </source>
</evidence>
<sequence length="404" mass="45820">MSLPNELVDSIVENLYSDRATLRNCALVGRAWVHYSQRGIFREIVLRLPISSEADYTTLSDVYLKVTGRLIALFDAKPHLATYVQSLALQKFMVPIPNQELHANFYITTASVKLYTATADVIQRLSSVKNLSFSSVYWDCIPPFFQATLSSLFRVPSLTQVSFAHFHIPTFLELASLLSDVKNLKVLKVEAKLLYTGVDDVPDDSILESEETPRSIQLTELELLEVHHFISWFQQDSCPFEVRHLQSLTVGGLDFLKTIALVQHVGRNLRELRLMNLQQIDLNNYLEYTPNLQVLHLGHLFQMDSSTPVPIIQSLFRPLLKQDGNEFPLQRLTIDLTILMRSNPLQIDHWDEWTAIDTLLLRPEFAPLKTVGFKLGPLAPYKGVVEFFSGKLPFLVGAGKLVVA</sequence>
<dbReference type="AlphaFoldDB" id="A0A6A4HJE1"/>
<keyword evidence="2" id="KW-1185">Reference proteome</keyword>